<keyword evidence="2 6" id="KW-0378">Hydrolase</keyword>
<dbReference type="RefSeq" id="WP_003462316.1">
    <property type="nucleotide sequence ID" value="NZ_APML01000001.1"/>
</dbReference>
<evidence type="ECO:0000256" key="2">
    <source>
        <dbReference type="ARBA" id="ARBA00022801"/>
    </source>
</evidence>
<dbReference type="Gene3D" id="2.60.40.1760">
    <property type="entry name" value="glycosyl hydrolase (family 31)"/>
    <property type="match status" value="1"/>
</dbReference>
<dbReference type="SUPFAM" id="SSF51445">
    <property type="entry name" value="(Trans)glycosidases"/>
    <property type="match status" value="1"/>
</dbReference>
<dbReference type="InterPro" id="IPR013780">
    <property type="entry name" value="Glyco_hydro_b"/>
</dbReference>
<dbReference type="Gene3D" id="2.60.40.1180">
    <property type="entry name" value="Golgi alpha-mannosidase II"/>
    <property type="match status" value="2"/>
</dbReference>
<evidence type="ECO:0000259" key="7">
    <source>
        <dbReference type="Pfam" id="PF01055"/>
    </source>
</evidence>
<dbReference type="InterPro" id="IPR048395">
    <property type="entry name" value="Glyco_hydro_31_C"/>
</dbReference>
<dbReference type="SUPFAM" id="SSF74650">
    <property type="entry name" value="Galactose mutarotase-like"/>
    <property type="match status" value="1"/>
</dbReference>
<proteinExistence type="inferred from homology"/>
<dbReference type="PATRIC" id="fig|1308866.3.peg.1"/>
<evidence type="ECO:0000313" key="11">
    <source>
        <dbReference type="Proteomes" id="UP000012283"/>
    </source>
</evidence>
<evidence type="ECO:0000313" key="10">
    <source>
        <dbReference type="EMBL" id="ENH98479.1"/>
    </source>
</evidence>
<dbReference type="SUPFAM" id="SSF51011">
    <property type="entry name" value="Glycosyl hydrolase domain"/>
    <property type="match status" value="1"/>
</dbReference>
<dbReference type="Pfam" id="PF13802">
    <property type="entry name" value="Gal_mutarotas_2"/>
    <property type="match status" value="1"/>
</dbReference>
<dbReference type="OrthoDB" id="176168at2"/>
<evidence type="ECO:0000256" key="6">
    <source>
        <dbReference type="RuleBase" id="RU361185"/>
    </source>
</evidence>
<dbReference type="GO" id="GO:0005975">
    <property type="term" value="P:carbohydrate metabolic process"/>
    <property type="evidence" value="ECO:0007669"/>
    <property type="project" value="InterPro"/>
</dbReference>
<evidence type="ECO:0000256" key="3">
    <source>
        <dbReference type="ARBA" id="ARBA00023295"/>
    </source>
</evidence>
<gene>
    <name evidence="10" type="ORF">J416_00005</name>
</gene>
<comment type="similarity">
    <text evidence="1 6">Belongs to the glycosyl hydrolase 31 family.</text>
</comment>
<dbReference type="Pfam" id="PF01055">
    <property type="entry name" value="Glyco_hydro_31_2nd"/>
    <property type="match status" value="1"/>
</dbReference>
<dbReference type="AlphaFoldDB" id="N4WGV9"/>
<dbReference type="InterPro" id="IPR011013">
    <property type="entry name" value="Gal_mutarotase_sf_dom"/>
</dbReference>
<dbReference type="InterPro" id="IPR000322">
    <property type="entry name" value="Glyco_hydro_31_TIM"/>
</dbReference>
<dbReference type="InterPro" id="IPR017853">
    <property type="entry name" value="GH"/>
</dbReference>
<dbReference type="SUPFAM" id="SSF117125">
    <property type="entry name" value="Putative glucosidase YicI, C-terminal domain"/>
    <property type="match status" value="1"/>
</dbReference>
<sequence length="754" mass="86195">MKFTNGNWLVRDGYEIHFPKIIHEVIEHDEAVTLYAPCKQINHRGDTLDGPLLTIRLSAPTDQVIRVQTWHFSGVEQKSPQFSVLHQSRPVQVTDHQNEIRFASGDLVLKIDKQNFGLSFYDVTRQITEIDGKGLAWIDGPGDQSYMRGQLRLGVGEYIYGLGERFTPFIKNGQTVDIWNEDGGTSSEQSYKNIPFYVSNKGYGVFVNQPDWVSYEIGSEVVSRIQYSVEGEYMDYYFFNGPSPKDVITRYTELTGKPALPPAWSFGLWLSTSFTTDYNEQTVNHFIDGMAERGIPVSVFHFDCFWMKAFEWTNFIWDRRHFPDPKAMLARLKDKGLKICVWINPYIAQQSALFEEAMNKGYLLKKPNGDVWQWDLWQAGMGIVDFTNPDACRWFQGHLQSLIDMGVDSFKTDFGERIPTNVVYDDGSNPRKMHNYYAYLYNQVVYELLEREKGKEEAIVFARSATAGSQKFPVHWGGDCDSTYEAMAESLRGGLSLTTSGFGYWSHDIGGFENTATPDVFKRWTAFGLLSSHSRFHGSSSYRVPWHFDEEAVEVARYFTKLKNSLMPYLYSEAVTTSKTGIPMMRAMFLEFCDDPLCEVLDRQYMLGDSLLVAPIFNPEGLASFYLPEGRWTHLLTNEVVEGGKWIKQTYNYFSLPLFVRPHTILPVGVSGEKSDYDYGKQLTLRIYQVDEDARMKRSVVDSNGDVIGDITVERKHRQLTVNVDGIESAYQIDVVGHKTFSVEAGTHESVIIL</sequence>
<accession>N4WGV9</accession>
<dbReference type="InterPro" id="IPR025887">
    <property type="entry name" value="Glyco_hydro_31_N_dom"/>
</dbReference>
<feature type="domain" description="Glycosyl hydrolase family 31 C-terminal" evidence="9">
    <location>
        <begin position="581"/>
        <end position="666"/>
    </location>
</feature>
<evidence type="ECO:0000259" key="9">
    <source>
        <dbReference type="Pfam" id="PF21365"/>
    </source>
</evidence>
<dbReference type="CDD" id="cd06593">
    <property type="entry name" value="GH31_xylosidase_YicI"/>
    <property type="match status" value="1"/>
</dbReference>
<reference evidence="10 11" key="1">
    <citation type="submission" date="2013-03" db="EMBL/GenBank/DDBJ databases">
        <title>Draft genome sequence of Gracibacillus halophilus YIM-C55.5, a moderately halophilic and thermophilic organism from the Xiaochaidamu salt lake.</title>
        <authorList>
            <person name="Sugumar T."/>
            <person name="Polireddy D.R."/>
            <person name="Antony A."/>
            <person name="Madhava Y.R."/>
            <person name="Sivakumar N."/>
        </authorList>
    </citation>
    <scope>NUCLEOTIDE SEQUENCE [LARGE SCALE GENOMIC DNA]</scope>
    <source>
        <strain evidence="10 11">YIM-C55.5</strain>
    </source>
</reference>
<dbReference type="Proteomes" id="UP000012283">
    <property type="component" value="Unassembled WGS sequence"/>
</dbReference>
<comment type="caution">
    <text evidence="10">The sequence shown here is derived from an EMBL/GenBank/DDBJ whole genome shotgun (WGS) entry which is preliminary data.</text>
</comment>
<evidence type="ECO:0000256" key="4">
    <source>
        <dbReference type="ARBA" id="ARBA00052064"/>
    </source>
</evidence>
<comment type="catalytic activity">
    <reaction evidence="4">
        <text>Hydrolysis of terminal, non-reducing alpha-D-xylose residues with release of alpha-D-xylose.</text>
        <dbReference type="EC" id="3.2.1.177"/>
    </reaction>
</comment>
<dbReference type="FunFam" id="3.20.20.80:FF:000053">
    <property type="entry name" value="Alpha-xylosidase YicI"/>
    <property type="match status" value="1"/>
</dbReference>
<protein>
    <recommendedName>
        <fullName evidence="5">alpha-D-xyloside xylohydrolase</fullName>
        <ecNumber evidence="5">3.2.1.177</ecNumber>
    </recommendedName>
</protein>
<name>N4WGV9_9BACI</name>
<keyword evidence="11" id="KW-1185">Reference proteome</keyword>
<keyword evidence="3 6" id="KW-0326">Glycosidase</keyword>
<dbReference type="InterPro" id="IPR050985">
    <property type="entry name" value="Alpha-glycosidase_related"/>
</dbReference>
<dbReference type="eggNOG" id="COG1501">
    <property type="taxonomic scope" value="Bacteria"/>
</dbReference>
<dbReference type="STRING" id="1308866.J416_00005"/>
<dbReference type="EC" id="3.2.1.177" evidence="5"/>
<evidence type="ECO:0000256" key="1">
    <source>
        <dbReference type="ARBA" id="ARBA00007806"/>
    </source>
</evidence>
<dbReference type="GO" id="GO:0061634">
    <property type="term" value="F:alpha-D-xyloside xylohydrolase"/>
    <property type="evidence" value="ECO:0007669"/>
    <property type="project" value="UniProtKB-EC"/>
</dbReference>
<evidence type="ECO:0000256" key="5">
    <source>
        <dbReference type="ARBA" id="ARBA00066962"/>
    </source>
</evidence>
<dbReference type="Pfam" id="PF21365">
    <property type="entry name" value="Glyco_hydro_31_3rd"/>
    <property type="match status" value="1"/>
</dbReference>
<evidence type="ECO:0000259" key="8">
    <source>
        <dbReference type="Pfam" id="PF13802"/>
    </source>
</evidence>
<organism evidence="10 11">
    <name type="scientific">Gracilibacillus halophilus YIM-C55.5</name>
    <dbReference type="NCBI Taxonomy" id="1308866"/>
    <lineage>
        <taxon>Bacteria</taxon>
        <taxon>Bacillati</taxon>
        <taxon>Bacillota</taxon>
        <taxon>Bacilli</taxon>
        <taxon>Bacillales</taxon>
        <taxon>Bacillaceae</taxon>
        <taxon>Gracilibacillus</taxon>
    </lineage>
</organism>
<dbReference type="EMBL" id="APML01000001">
    <property type="protein sequence ID" value="ENH98479.1"/>
    <property type="molecule type" value="Genomic_DNA"/>
</dbReference>
<dbReference type="PANTHER" id="PTHR43053:SF4">
    <property type="entry name" value="MYOGENESIS-REGULATING GLYCOSIDASE"/>
    <property type="match status" value="1"/>
</dbReference>
<feature type="domain" description="Glycoside hydrolase family 31 TIM barrel" evidence="7">
    <location>
        <begin position="258"/>
        <end position="572"/>
    </location>
</feature>
<dbReference type="Gene3D" id="3.20.20.80">
    <property type="entry name" value="Glycosidases"/>
    <property type="match status" value="1"/>
</dbReference>
<dbReference type="PANTHER" id="PTHR43053">
    <property type="entry name" value="GLYCOSIDASE FAMILY 31"/>
    <property type="match status" value="1"/>
</dbReference>
<dbReference type="NCBIfam" id="NF007940">
    <property type="entry name" value="PRK10658.1"/>
    <property type="match status" value="1"/>
</dbReference>
<dbReference type="CDD" id="cd14752">
    <property type="entry name" value="GH31_N"/>
    <property type="match status" value="1"/>
</dbReference>
<dbReference type="GO" id="GO:0030246">
    <property type="term" value="F:carbohydrate binding"/>
    <property type="evidence" value="ECO:0007669"/>
    <property type="project" value="InterPro"/>
</dbReference>
<feature type="domain" description="Glycoside hydrolase family 31 N-terminal" evidence="8">
    <location>
        <begin position="54"/>
        <end position="215"/>
    </location>
</feature>